<evidence type="ECO:0000256" key="2">
    <source>
        <dbReference type="SAM" id="SignalP"/>
    </source>
</evidence>
<sequence>MSPCIELHVSGFICSFFLLVRWFHQSWSCNTAQQEGHSLAVTKSPQTEPEASHLSTSELLTFPANPRRFPPKTRPGSWVPPKFPLTSFFLSSFGPAPPPPPLIAFHTDRSPPSPAFPNTART</sequence>
<accession>F8MR44</accession>
<dbReference type="VEuPathDB" id="FungiDB:NEUTE1DRAFT_102086"/>
<dbReference type="RefSeq" id="XP_009852388.1">
    <property type="nucleotide sequence ID" value="XM_009854086.1"/>
</dbReference>
<name>F8MR44_NEUT8</name>
<organism evidence="3 4">
    <name type="scientific">Neurospora tetrasperma (strain FGSC 2508 / ATCC MYA-4615 / P0657)</name>
    <dbReference type="NCBI Taxonomy" id="510951"/>
    <lineage>
        <taxon>Eukaryota</taxon>
        <taxon>Fungi</taxon>
        <taxon>Dikarya</taxon>
        <taxon>Ascomycota</taxon>
        <taxon>Pezizomycotina</taxon>
        <taxon>Sordariomycetes</taxon>
        <taxon>Sordariomycetidae</taxon>
        <taxon>Sordariales</taxon>
        <taxon>Sordariaceae</taxon>
        <taxon>Neurospora</taxon>
    </lineage>
</organism>
<keyword evidence="2" id="KW-0732">Signal</keyword>
<dbReference type="EMBL" id="GL891305">
    <property type="protein sequence ID" value="EGO56824.1"/>
    <property type="molecule type" value="Genomic_DNA"/>
</dbReference>
<gene>
    <name evidence="3" type="ORF">NEUTE1DRAFT_102086</name>
</gene>
<dbReference type="AlphaFoldDB" id="F8MR44"/>
<dbReference type="Proteomes" id="UP000008065">
    <property type="component" value="Unassembled WGS sequence"/>
</dbReference>
<dbReference type="GeneID" id="20821861"/>
<reference evidence="4" key="1">
    <citation type="journal article" date="2011" name="Genetics">
        <title>Massive changes in genome architecture accompany the transition to self-fertility in the filamentous fungus Neurospora tetrasperma.</title>
        <authorList>
            <person name="Ellison C.E."/>
            <person name="Stajich J.E."/>
            <person name="Jacobson D.J."/>
            <person name="Natvig D.O."/>
            <person name="Lapidus A."/>
            <person name="Foster B."/>
            <person name="Aerts A."/>
            <person name="Riley R."/>
            <person name="Lindquist E.A."/>
            <person name="Grigoriev I.V."/>
            <person name="Taylor J.W."/>
        </authorList>
    </citation>
    <scope>NUCLEOTIDE SEQUENCE [LARGE SCALE GENOMIC DNA]</scope>
    <source>
        <strain evidence="4">FGSC 2508 / P0657</strain>
    </source>
</reference>
<dbReference type="HOGENOM" id="CLU_2027348_0_0_1"/>
<proteinExistence type="predicted"/>
<feature type="region of interest" description="Disordered" evidence="1">
    <location>
        <begin position="101"/>
        <end position="122"/>
    </location>
</feature>
<evidence type="ECO:0000313" key="3">
    <source>
        <dbReference type="EMBL" id="EGO56824.1"/>
    </source>
</evidence>
<dbReference type="KEGG" id="nte:NEUTE1DRAFT102086"/>
<feature type="region of interest" description="Disordered" evidence="1">
    <location>
        <begin position="35"/>
        <end position="59"/>
    </location>
</feature>
<feature type="chain" id="PRO_5003375242" description="Secreted protein" evidence="2">
    <location>
        <begin position="29"/>
        <end position="122"/>
    </location>
</feature>
<keyword evidence="4" id="KW-1185">Reference proteome</keyword>
<protein>
    <recommendedName>
        <fullName evidence="5">Secreted protein</fullName>
    </recommendedName>
</protein>
<feature type="signal peptide" evidence="2">
    <location>
        <begin position="1"/>
        <end position="28"/>
    </location>
</feature>
<evidence type="ECO:0000313" key="4">
    <source>
        <dbReference type="Proteomes" id="UP000008065"/>
    </source>
</evidence>
<evidence type="ECO:0008006" key="5">
    <source>
        <dbReference type="Google" id="ProtNLM"/>
    </source>
</evidence>
<evidence type="ECO:0000256" key="1">
    <source>
        <dbReference type="SAM" id="MobiDB-lite"/>
    </source>
</evidence>